<evidence type="ECO:0000313" key="2">
    <source>
        <dbReference type="Proteomes" id="UP000297245"/>
    </source>
</evidence>
<dbReference type="OrthoDB" id="3066611at2759"/>
<dbReference type="AlphaFoldDB" id="A0A4S8KQ72"/>
<organism evidence="1 2">
    <name type="scientific">Dendrothele bispora (strain CBS 962.96)</name>
    <dbReference type="NCBI Taxonomy" id="1314807"/>
    <lineage>
        <taxon>Eukaryota</taxon>
        <taxon>Fungi</taxon>
        <taxon>Dikarya</taxon>
        <taxon>Basidiomycota</taxon>
        <taxon>Agaricomycotina</taxon>
        <taxon>Agaricomycetes</taxon>
        <taxon>Agaricomycetidae</taxon>
        <taxon>Agaricales</taxon>
        <taxon>Agaricales incertae sedis</taxon>
        <taxon>Dendrothele</taxon>
    </lineage>
</organism>
<name>A0A4S8KQ72_DENBC</name>
<evidence type="ECO:0000313" key="1">
    <source>
        <dbReference type="EMBL" id="THU77780.1"/>
    </source>
</evidence>
<reference evidence="1 2" key="1">
    <citation type="journal article" date="2019" name="Nat. Ecol. Evol.">
        <title>Megaphylogeny resolves global patterns of mushroom evolution.</title>
        <authorList>
            <person name="Varga T."/>
            <person name="Krizsan K."/>
            <person name="Foldi C."/>
            <person name="Dima B."/>
            <person name="Sanchez-Garcia M."/>
            <person name="Sanchez-Ramirez S."/>
            <person name="Szollosi G.J."/>
            <person name="Szarkandi J.G."/>
            <person name="Papp V."/>
            <person name="Albert L."/>
            <person name="Andreopoulos W."/>
            <person name="Angelini C."/>
            <person name="Antonin V."/>
            <person name="Barry K.W."/>
            <person name="Bougher N.L."/>
            <person name="Buchanan P."/>
            <person name="Buyck B."/>
            <person name="Bense V."/>
            <person name="Catcheside P."/>
            <person name="Chovatia M."/>
            <person name="Cooper J."/>
            <person name="Damon W."/>
            <person name="Desjardin D."/>
            <person name="Finy P."/>
            <person name="Geml J."/>
            <person name="Haridas S."/>
            <person name="Hughes K."/>
            <person name="Justo A."/>
            <person name="Karasinski D."/>
            <person name="Kautmanova I."/>
            <person name="Kiss B."/>
            <person name="Kocsube S."/>
            <person name="Kotiranta H."/>
            <person name="LaButti K.M."/>
            <person name="Lechner B.E."/>
            <person name="Liimatainen K."/>
            <person name="Lipzen A."/>
            <person name="Lukacs Z."/>
            <person name="Mihaltcheva S."/>
            <person name="Morgado L.N."/>
            <person name="Niskanen T."/>
            <person name="Noordeloos M.E."/>
            <person name="Ohm R.A."/>
            <person name="Ortiz-Santana B."/>
            <person name="Ovrebo C."/>
            <person name="Racz N."/>
            <person name="Riley R."/>
            <person name="Savchenko A."/>
            <person name="Shiryaev A."/>
            <person name="Soop K."/>
            <person name="Spirin V."/>
            <person name="Szebenyi C."/>
            <person name="Tomsovsky M."/>
            <person name="Tulloss R.E."/>
            <person name="Uehling J."/>
            <person name="Grigoriev I.V."/>
            <person name="Vagvolgyi C."/>
            <person name="Papp T."/>
            <person name="Martin F.M."/>
            <person name="Miettinen O."/>
            <person name="Hibbett D.S."/>
            <person name="Nagy L.G."/>
        </authorList>
    </citation>
    <scope>NUCLEOTIDE SEQUENCE [LARGE SCALE GENOMIC DNA]</scope>
    <source>
        <strain evidence="1 2">CBS 962.96</strain>
    </source>
</reference>
<dbReference type="Proteomes" id="UP000297245">
    <property type="component" value="Unassembled WGS sequence"/>
</dbReference>
<sequence>MHNGQPELSIKIVGILVQDDQLSLFDAHISAGQSFKSPRTPDKTYVCPIQVGKWCEYEGDPCCLYIHIIDVHQDFGKVCWKCWTPTALEELQHPTVIPGTICRGRENFEDLYRAVPYLVWQIRALRKPVFKLLGLKRYVDCFTSTIDWCHWLAHPATETLPDLTNLVSSFAYAYLYSLGRLPSDSLEIDNIENDSPLFTAIQD</sequence>
<keyword evidence="2" id="KW-1185">Reference proteome</keyword>
<gene>
    <name evidence="1" type="ORF">K435DRAFT_877408</name>
</gene>
<proteinExistence type="predicted"/>
<protein>
    <submittedName>
        <fullName evidence="1">Uncharacterized protein</fullName>
    </submittedName>
</protein>
<accession>A0A4S8KQ72</accession>
<dbReference type="EMBL" id="ML180339">
    <property type="protein sequence ID" value="THU77780.1"/>
    <property type="molecule type" value="Genomic_DNA"/>
</dbReference>